<accession>A0A8H6VUV7</accession>
<dbReference type="RefSeq" id="XP_037215244.1">
    <property type="nucleotide sequence ID" value="XM_037368318.1"/>
</dbReference>
<evidence type="ECO:0000313" key="3">
    <source>
        <dbReference type="Proteomes" id="UP000636479"/>
    </source>
</evidence>
<evidence type="ECO:0000313" key="2">
    <source>
        <dbReference type="EMBL" id="KAF7292816.1"/>
    </source>
</evidence>
<proteinExistence type="predicted"/>
<feature type="region of interest" description="Disordered" evidence="1">
    <location>
        <begin position="65"/>
        <end position="105"/>
    </location>
</feature>
<feature type="compositionally biased region" description="Basic residues" evidence="1">
    <location>
        <begin position="95"/>
        <end position="105"/>
    </location>
</feature>
<feature type="compositionally biased region" description="Polar residues" evidence="1">
    <location>
        <begin position="75"/>
        <end position="88"/>
    </location>
</feature>
<sequence length="324" mass="36234">MSSAHSLKTLLSFYLRKLCRFFLDLFMSSGKSFDDSVRPTEKRHVLVVISEPVLHPTFCLTVIPPPPPVDERESQSTMPSTPSLTFTKPRNAPRPPHKSPARARQRQHFGNPVIEHVVHPRSLMPLEPIINLPAVMVHKLLQEIELSRERLHDSKKHFVVDRQLPSTHAPKNEKLSCALAAFSFSKRKVNKRHSLSCSRDTFFAIIPASHSSPALLRPCNVGSRIRNDAEGLLTAVMQEAENTATAIDAEAAEAEDYPSSRLTITLVSSISASRSMAELSSASSRSISDLLNAFDQVMVSPSWCRIMVRSEDIKRRRMDVEALV</sequence>
<dbReference type="OrthoDB" id="3043142at2759"/>
<dbReference type="EMBL" id="JACAZF010000011">
    <property type="protein sequence ID" value="KAF7292816.1"/>
    <property type="molecule type" value="Genomic_DNA"/>
</dbReference>
<organism evidence="2 3">
    <name type="scientific">Mycena indigotica</name>
    <dbReference type="NCBI Taxonomy" id="2126181"/>
    <lineage>
        <taxon>Eukaryota</taxon>
        <taxon>Fungi</taxon>
        <taxon>Dikarya</taxon>
        <taxon>Basidiomycota</taxon>
        <taxon>Agaricomycotina</taxon>
        <taxon>Agaricomycetes</taxon>
        <taxon>Agaricomycetidae</taxon>
        <taxon>Agaricales</taxon>
        <taxon>Marasmiineae</taxon>
        <taxon>Mycenaceae</taxon>
        <taxon>Mycena</taxon>
    </lineage>
</organism>
<protein>
    <submittedName>
        <fullName evidence="2">F-box domain-containing protein</fullName>
    </submittedName>
</protein>
<dbReference type="Proteomes" id="UP000636479">
    <property type="component" value="Unassembled WGS sequence"/>
</dbReference>
<keyword evidence="3" id="KW-1185">Reference proteome</keyword>
<reference evidence="2" key="1">
    <citation type="submission" date="2020-05" db="EMBL/GenBank/DDBJ databases">
        <title>Mycena genomes resolve the evolution of fungal bioluminescence.</title>
        <authorList>
            <person name="Tsai I.J."/>
        </authorList>
    </citation>
    <scope>NUCLEOTIDE SEQUENCE</scope>
    <source>
        <strain evidence="2">171206Taipei</strain>
    </source>
</reference>
<gene>
    <name evidence="2" type="ORF">MIND_01180500</name>
</gene>
<name>A0A8H6VUV7_9AGAR</name>
<dbReference type="AlphaFoldDB" id="A0A8H6VUV7"/>
<evidence type="ECO:0000256" key="1">
    <source>
        <dbReference type="SAM" id="MobiDB-lite"/>
    </source>
</evidence>
<comment type="caution">
    <text evidence="2">The sequence shown here is derived from an EMBL/GenBank/DDBJ whole genome shotgun (WGS) entry which is preliminary data.</text>
</comment>
<dbReference type="GeneID" id="59350834"/>